<gene>
    <name evidence="2" type="ORF">GCM10010873_21130</name>
</gene>
<dbReference type="Gene3D" id="3.30.1330.40">
    <property type="entry name" value="RutC-like"/>
    <property type="match status" value="1"/>
</dbReference>
<dbReference type="InterPro" id="IPR006056">
    <property type="entry name" value="RidA"/>
</dbReference>
<dbReference type="PANTHER" id="PTHR11803:SF39">
    <property type="entry name" value="2-IMINOBUTANOATE_2-IMINOPROPANOATE DEAMINASE"/>
    <property type="match status" value="1"/>
</dbReference>
<dbReference type="EMBL" id="BSPP01000007">
    <property type="protein sequence ID" value="GLS87139.1"/>
    <property type="molecule type" value="Genomic_DNA"/>
</dbReference>
<accession>A0AA37X0Q8</accession>
<evidence type="ECO:0000313" key="2">
    <source>
        <dbReference type="EMBL" id="GLS87139.1"/>
    </source>
</evidence>
<dbReference type="GO" id="GO:0019239">
    <property type="term" value="F:deaminase activity"/>
    <property type="evidence" value="ECO:0007669"/>
    <property type="project" value="TreeGrafter"/>
</dbReference>
<organism evidence="2 3">
    <name type="scientific">Cypionkella aquatica</name>
    <dbReference type="NCBI Taxonomy" id="1756042"/>
    <lineage>
        <taxon>Bacteria</taxon>
        <taxon>Pseudomonadati</taxon>
        <taxon>Pseudomonadota</taxon>
        <taxon>Alphaproteobacteria</taxon>
        <taxon>Rhodobacterales</taxon>
        <taxon>Paracoccaceae</taxon>
        <taxon>Cypionkella</taxon>
    </lineage>
</organism>
<reference evidence="2 3" key="1">
    <citation type="journal article" date="2014" name="Int. J. Syst. Evol. Microbiol.">
        <title>Complete genome sequence of Corynebacterium casei LMG S-19264T (=DSM 44701T), isolated from a smear-ripened cheese.</title>
        <authorList>
            <consortium name="US DOE Joint Genome Institute (JGI-PGF)"/>
            <person name="Walter F."/>
            <person name="Albersmeier A."/>
            <person name="Kalinowski J."/>
            <person name="Ruckert C."/>
        </authorList>
    </citation>
    <scope>NUCLEOTIDE SEQUENCE [LARGE SCALE GENOMIC DNA]</scope>
    <source>
        <strain evidence="2 3">NBRC 111766</strain>
    </source>
</reference>
<evidence type="ECO:0000256" key="1">
    <source>
        <dbReference type="ARBA" id="ARBA00010552"/>
    </source>
</evidence>
<dbReference type="CDD" id="cd00448">
    <property type="entry name" value="YjgF_YER057c_UK114_family"/>
    <property type="match status" value="1"/>
</dbReference>
<protein>
    <submittedName>
        <fullName evidence="2">RutC family protein y4sK</fullName>
    </submittedName>
</protein>
<sequence length="128" mass="12862">MIPVSTSAAPAAIGPYSQAIAAGGLLFVSGQLPIDPATGEFPSADAVDQMRQCLRNIAAIAEAAGASLSDVVKTTIYVTDLSRFAEINAGYAEAFAAPYPARATVEVAALPKGAAVEVDAILALKGAV</sequence>
<evidence type="ECO:0000313" key="3">
    <source>
        <dbReference type="Proteomes" id="UP001157355"/>
    </source>
</evidence>
<dbReference type="InterPro" id="IPR035959">
    <property type="entry name" value="RutC-like_sf"/>
</dbReference>
<dbReference type="Pfam" id="PF01042">
    <property type="entry name" value="Ribonuc_L-PSP"/>
    <property type="match status" value="1"/>
</dbReference>
<dbReference type="InterPro" id="IPR006175">
    <property type="entry name" value="YjgF/YER057c/UK114"/>
</dbReference>
<name>A0AA37X0Q8_9RHOB</name>
<proteinExistence type="inferred from homology"/>
<dbReference type="Proteomes" id="UP001157355">
    <property type="component" value="Unassembled WGS sequence"/>
</dbReference>
<dbReference type="SUPFAM" id="SSF55298">
    <property type="entry name" value="YjgF-like"/>
    <property type="match status" value="1"/>
</dbReference>
<comment type="similarity">
    <text evidence="1">Belongs to the RutC family.</text>
</comment>
<comment type="caution">
    <text evidence="2">The sequence shown here is derived from an EMBL/GenBank/DDBJ whole genome shotgun (WGS) entry which is preliminary data.</text>
</comment>
<keyword evidence="3" id="KW-1185">Reference proteome</keyword>
<dbReference type="FunFam" id="3.30.1330.40:FF:000001">
    <property type="entry name" value="L-PSP family endoribonuclease"/>
    <property type="match status" value="1"/>
</dbReference>
<dbReference type="AlphaFoldDB" id="A0AA37X0Q8"/>
<dbReference type="NCBIfam" id="TIGR00004">
    <property type="entry name" value="Rid family detoxifying hydrolase"/>
    <property type="match status" value="1"/>
</dbReference>
<dbReference type="GO" id="GO:0005829">
    <property type="term" value="C:cytosol"/>
    <property type="evidence" value="ECO:0007669"/>
    <property type="project" value="TreeGrafter"/>
</dbReference>
<dbReference type="RefSeq" id="WP_284325320.1">
    <property type="nucleotide sequence ID" value="NZ_BSPP01000007.1"/>
</dbReference>
<dbReference type="PANTHER" id="PTHR11803">
    <property type="entry name" value="2-IMINOBUTANOATE/2-IMINOPROPANOATE DEAMINASE RIDA"/>
    <property type="match status" value="1"/>
</dbReference>